<feature type="domain" description="FAD-binding FR-type" evidence="10">
    <location>
        <begin position="2"/>
        <end position="102"/>
    </location>
</feature>
<dbReference type="InterPro" id="IPR036010">
    <property type="entry name" value="2Fe-2S_ferredoxin-like_sf"/>
</dbReference>
<dbReference type="GO" id="GO:0016491">
    <property type="term" value="F:oxidoreductase activity"/>
    <property type="evidence" value="ECO:0007669"/>
    <property type="project" value="UniProtKB-KW"/>
</dbReference>
<dbReference type="Proteomes" id="UP000028782">
    <property type="component" value="Chromosome"/>
</dbReference>
<feature type="domain" description="2Fe-2S ferredoxin-type" evidence="9">
    <location>
        <begin position="226"/>
        <end position="313"/>
    </location>
</feature>
<dbReference type="AlphaFoldDB" id="A0A076PVM0"/>
<evidence type="ECO:0000256" key="6">
    <source>
        <dbReference type="ARBA" id="ARBA00023002"/>
    </source>
</evidence>
<evidence type="ECO:0000313" key="12">
    <source>
        <dbReference type="Proteomes" id="UP000028782"/>
    </source>
</evidence>
<dbReference type="PANTHER" id="PTHR47354:SF1">
    <property type="entry name" value="CARNITINE MONOOXYGENASE REDUCTASE SUBUNIT"/>
    <property type="match status" value="1"/>
</dbReference>
<dbReference type="InterPro" id="IPR050415">
    <property type="entry name" value="MRET"/>
</dbReference>
<dbReference type="CDD" id="cd06185">
    <property type="entry name" value="PDR_like"/>
    <property type="match status" value="1"/>
</dbReference>
<keyword evidence="8" id="KW-0411">Iron-sulfur</keyword>
<dbReference type="PROSITE" id="PS51384">
    <property type="entry name" value="FAD_FR"/>
    <property type="match status" value="1"/>
</dbReference>
<dbReference type="InterPro" id="IPR012675">
    <property type="entry name" value="Beta-grasp_dom_sf"/>
</dbReference>
<dbReference type="GO" id="GO:0051537">
    <property type="term" value="F:2 iron, 2 sulfur cluster binding"/>
    <property type="evidence" value="ECO:0007669"/>
    <property type="project" value="UniProtKB-KW"/>
</dbReference>
<dbReference type="KEGG" id="ctes:O987_16305"/>
<keyword evidence="4" id="KW-0001">2Fe-2S</keyword>
<dbReference type="GO" id="GO:0032259">
    <property type="term" value="P:methylation"/>
    <property type="evidence" value="ECO:0007669"/>
    <property type="project" value="UniProtKB-KW"/>
</dbReference>
<dbReference type="HOGENOM" id="CLU_003827_17_0_4"/>
<name>A0A076PVM0_COMTE</name>
<dbReference type="Gene3D" id="3.10.20.30">
    <property type="match status" value="1"/>
</dbReference>
<dbReference type="Pfam" id="PF00111">
    <property type="entry name" value="Fer2"/>
    <property type="match status" value="1"/>
</dbReference>
<dbReference type="SUPFAM" id="SSF52343">
    <property type="entry name" value="Ferredoxin reductase-like, C-terminal NADP-linked domain"/>
    <property type="match status" value="1"/>
</dbReference>
<dbReference type="SUPFAM" id="SSF54292">
    <property type="entry name" value="2Fe-2S ferredoxin-like"/>
    <property type="match status" value="1"/>
</dbReference>
<protein>
    <submittedName>
        <fullName evidence="11">Vanillate O-demethylase oxidoreductase</fullName>
    </submittedName>
</protein>
<reference evidence="11 12" key="1">
    <citation type="journal article" date="2014" name="Genome Announc.">
        <title>Complete Genome Sequence of Polychlorinated Biphenyl Degrader Comamonas testosteroni TK102 (NBRC 109938).</title>
        <authorList>
            <person name="Fukuda K."/>
            <person name="Hosoyama A."/>
            <person name="Tsuchikane K."/>
            <person name="Ohji S."/>
            <person name="Yamazoe A."/>
            <person name="Fujita N."/>
            <person name="Shintani M."/>
            <person name="Kimbara K."/>
        </authorList>
    </citation>
    <scope>NUCLEOTIDE SEQUENCE [LARGE SCALE GENOMIC DNA]</scope>
    <source>
        <strain evidence="11">TK102</strain>
    </source>
</reference>
<evidence type="ECO:0000259" key="10">
    <source>
        <dbReference type="PROSITE" id="PS51384"/>
    </source>
</evidence>
<dbReference type="PRINTS" id="PR00409">
    <property type="entry name" value="PHDIOXRDTASE"/>
</dbReference>
<keyword evidence="2" id="KW-0285">Flavoprotein</keyword>
<evidence type="ECO:0000256" key="7">
    <source>
        <dbReference type="ARBA" id="ARBA00023004"/>
    </source>
</evidence>
<keyword evidence="6" id="KW-0560">Oxidoreductase</keyword>
<accession>A0A076PVM0</accession>
<dbReference type="EMBL" id="CP006704">
    <property type="protein sequence ID" value="AIJ47377.1"/>
    <property type="molecule type" value="Genomic_DNA"/>
</dbReference>
<keyword evidence="3" id="KW-0288">FMN</keyword>
<dbReference type="InterPro" id="IPR001041">
    <property type="entry name" value="2Fe-2S_ferredoxin-type"/>
</dbReference>
<dbReference type="InterPro" id="IPR039261">
    <property type="entry name" value="FNR_nucleotide-bd"/>
</dbReference>
<organism evidence="11 12">
    <name type="scientific">Comamonas testosteroni TK102</name>
    <dbReference type="NCBI Taxonomy" id="1392005"/>
    <lineage>
        <taxon>Bacteria</taxon>
        <taxon>Pseudomonadati</taxon>
        <taxon>Pseudomonadota</taxon>
        <taxon>Betaproteobacteria</taxon>
        <taxon>Burkholderiales</taxon>
        <taxon>Comamonadaceae</taxon>
        <taxon>Comamonas</taxon>
    </lineage>
</organism>
<dbReference type="PROSITE" id="PS00197">
    <property type="entry name" value="2FE2S_FER_1"/>
    <property type="match status" value="1"/>
</dbReference>
<evidence type="ECO:0000256" key="8">
    <source>
        <dbReference type="ARBA" id="ARBA00023014"/>
    </source>
</evidence>
<dbReference type="PROSITE" id="PS51085">
    <property type="entry name" value="2FE2S_FER_2"/>
    <property type="match status" value="1"/>
</dbReference>
<dbReference type="PANTHER" id="PTHR47354">
    <property type="entry name" value="NADH OXIDOREDUCTASE HCR"/>
    <property type="match status" value="1"/>
</dbReference>
<evidence type="ECO:0000256" key="4">
    <source>
        <dbReference type="ARBA" id="ARBA00022714"/>
    </source>
</evidence>
<dbReference type="CDD" id="cd00207">
    <property type="entry name" value="fer2"/>
    <property type="match status" value="1"/>
</dbReference>
<gene>
    <name evidence="11" type="ORF">O987_16305</name>
</gene>
<dbReference type="Gene3D" id="3.40.50.80">
    <property type="entry name" value="Nucleotide-binding domain of ferredoxin-NADP reductase (FNR) module"/>
    <property type="match status" value="1"/>
</dbReference>
<dbReference type="InterPro" id="IPR017938">
    <property type="entry name" value="Riboflavin_synthase-like_b-brl"/>
</dbReference>
<dbReference type="RefSeq" id="WP_003054180.1">
    <property type="nucleotide sequence ID" value="NZ_CP006704.1"/>
</dbReference>
<dbReference type="Pfam" id="PF22290">
    <property type="entry name" value="DmmA-like_N"/>
    <property type="match status" value="1"/>
</dbReference>
<dbReference type="Gene3D" id="2.40.30.10">
    <property type="entry name" value="Translation factors"/>
    <property type="match status" value="1"/>
</dbReference>
<dbReference type="GO" id="GO:0046872">
    <property type="term" value="F:metal ion binding"/>
    <property type="evidence" value="ECO:0007669"/>
    <property type="project" value="UniProtKB-KW"/>
</dbReference>
<dbReference type="SUPFAM" id="SSF63380">
    <property type="entry name" value="Riboflavin synthase domain-like"/>
    <property type="match status" value="1"/>
</dbReference>
<keyword evidence="5" id="KW-0479">Metal-binding</keyword>
<evidence type="ECO:0000256" key="5">
    <source>
        <dbReference type="ARBA" id="ARBA00022723"/>
    </source>
</evidence>
<dbReference type="InterPro" id="IPR054582">
    <property type="entry name" value="DmmA-like_N"/>
</dbReference>
<evidence type="ECO:0000259" key="9">
    <source>
        <dbReference type="PROSITE" id="PS51085"/>
    </source>
</evidence>
<dbReference type="InterPro" id="IPR017927">
    <property type="entry name" value="FAD-bd_FR_type"/>
</dbReference>
<dbReference type="InterPro" id="IPR006058">
    <property type="entry name" value="2Fe2S_fd_BS"/>
</dbReference>
<proteinExistence type="predicted"/>
<evidence type="ECO:0000256" key="3">
    <source>
        <dbReference type="ARBA" id="ARBA00022643"/>
    </source>
</evidence>
<keyword evidence="7" id="KW-0408">Iron</keyword>
<sequence length="313" mass="33839">MVGKIKVKVTRKTAETDEISSYRLEAAGPQPLPHFSPGSHIDVHLPNGLIRQYSLMNTPGEHYQIAVLRSPQGRGGSVNMHAAVQQGDELWISQPRNHFALREEAAHSLLIAGGIGITPMVGMARRLQALGRGFRLHYAARSRSKMAFHDLLAAELGEHAQFHFDDQGGLELAALLENPAADAHLYVCGPKGLIDAVLDCAQSLGWASDRVHYELFAAQVSQADSSGFDIEIQGQGRIVRVPEGVTVVNALAAAGIQIPVSCEQGVCGTCLTRVVEGEPEHRDMYLTDDEKQSCSVFLPCCSRAKSSMLVIAL</sequence>
<evidence type="ECO:0000256" key="1">
    <source>
        <dbReference type="ARBA" id="ARBA00001917"/>
    </source>
</evidence>
<evidence type="ECO:0000256" key="2">
    <source>
        <dbReference type="ARBA" id="ARBA00022630"/>
    </source>
</evidence>
<keyword evidence="11" id="KW-0808">Transferase</keyword>
<evidence type="ECO:0000313" key="11">
    <source>
        <dbReference type="EMBL" id="AIJ47377.1"/>
    </source>
</evidence>
<comment type="cofactor">
    <cofactor evidence="1">
        <name>FMN</name>
        <dbReference type="ChEBI" id="CHEBI:58210"/>
    </cofactor>
</comment>
<keyword evidence="11" id="KW-0489">Methyltransferase</keyword>
<dbReference type="GO" id="GO:0008168">
    <property type="term" value="F:methyltransferase activity"/>
    <property type="evidence" value="ECO:0007669"/>
    <property type="project" value="UniProtKB-KW"/>
</dbReference>